<feature type="binding site" evidence="10">
    <location>
        <position position="428"/>
    </location>
    <ligand>
        <name>FMN</name>
        <dbReference type="ChEBI" id="CHEBI:58210"/>
    </ligand>
</feature>
<dbReference type="EMBL" id="CP075896">
    <property type="protein sequence ID" value="QWB25180.1"/>
    <property type="molecule type" value="Genomic_DNA"/>
</dbReference>
<dbReference type="Gene3D" id="3.30.1330.100">
    <property type="entry name" value="CofE-like"/>
    <property type="match status" value="2"/>
</dbReference>
<feature type="binding site" evidence="10">
    <location>
        <position position="98"/>
    </location>
    <ligand>
        <name>a divalent metal cation</name>
        <dbReference type="ChEBI" id="CHEBI:60240"/>
        <label>1</label>
    </ligand>
</feature>
<dbReference type="NCBIfam" id="TIGR01916">
    <property type="entry name" value="F420_cofE"/>
    <property type="match status" value="1"/>
</dbReference>
<comment type="pathway">
    <text evidence="10">Cofactor biosynthesis; coenzyme F420 biosynthesis.</text>
</comment>
<feature type="binding site" evidence="10">
    <location>
        <begin position="17"/>
        <end position="20"/>
    </location>
    <ligand>
        <name>GTP</name>
        <dbReference type="ChEBI" id="CHEBI:37565"/>
    </ligand>
</feature>
<keyword evidence="1 10" id="KW-0436">Ligase</keyword>
<evidence type="ECO:0000256" key="3">
    <source>
        <dbReference type="ARBA" id="ARBA00022741"/>
    </source>
</evidence>
<comment type="catalytic activity">
    <reaction evidence="10">
        <text>oxidized coenzyme F420-0 + GTP + L-glutamate = oxidized coenzyme F420-1 + GDP + phosphate + H(+)</text>
        <dbReference type="Rhea" id="RHEA:30555"/>
        <dbReference type="ChEBI" id="CHEBI:15378"/>
        <dbReference type="ChEBI" id="CHEBI:29985"/>
        <dbReference type="ChEBI" id="CHEBI:37565"/>
        <dbReference type="ChEBI" id="CHEBI:43474"/>
        <dbReference type="ChEBI" id="CHEBI:58189"/>
        <dbReference type="ChEBI" id="CHEBI:59907"/>
        <dbReference type="ChEBI" id="CHEBI:59920"/>
        <dbReference type="EC" id="6.3.2.31"/>
    </reaction>
</comment>
<comment type="cofactor">
    <cofactor evidence="10">
        <name>K(+)</name>
        <dbReference type="ChEBI" id="CHEBI:29103"/>
    </cofactor>
    <text evidence="10">Monovalent cation. The ion could be potassium.</text>
</comment>
<dbReference type="EC" id="1.3.8.17" evidence="10"/>
<comment type="caution">
    <text evidence="10">Lacks conserved residue(s) required for the propagation of feature annotation.</text>
</comment>
<keyword evidence="4 10" id="KW-0460">Magnesium</keyword>
<feature type="domain" description="Coenzyme F420:L-glutamate ligase-like" evidence="13">
    <location>
        <begin position="17"/>
        <end position="208"/>
    </location>
</feature>
<dbReference type="NCBIfam" id="TIGR03553">
    <property type="entry name" value="F420_FbiB_CTERM"/>
    <property type="match status" value="1"/>
</dbReference>
<feature type="region of interest" description="Coenzyme F420:L-glutamate ligase" evidence="10">
    <location>
        <begin position="1"/>
        <end position="240"/>
    </location>
</feature>
<dbReference type="RefSeq" id="WP_215121006.1">
    <property type="nucleotide sequence ID" value="NZ_CP075896.1"/>
</dbReference>
<evidence type="ECO:0000259" key="13">
    <source>
        <dbReference type="Pfam" id="PF01996"/>
    </source>
</evidence>
<comment type="cofactor">
    <cofactor evidence="10">
        <name>Mg(2+)</name>
        <dbReference type="ChEBI" id="CHEBI:18420"/>
    </cofactor>
    <cofactor evidence="10">
        <name>Mn(2+)</name>
        <dbReference type="ChEBI" id="CHEBI:29035"/>
    </cofactor>
    <text evidence="10">Binds 2 divalent metal cations per subunit. The ions could be magnesium and/or manganese.</text>
</comment>
<dbReference type="InterPro" id="IPR029479">
    <property type="entry name" value="Nitroreductase"/>
</dbReference>
<evidence type="ECO:0000313" key="14">
    <source>
        <dbReference type="EMBL" id="QWB25180.1"/>
    </source>
</evidence>
<feature type="binding site" evidence="10">
    <location>
        <position position="140"/>
    </location>
    <ligand>
        <name>a divalent metal cation</name>
        <dbReference type="ChEBI" id="CHEBI:60240"/>
        <label>2</label>
    </ligand>
</feature>
<dbReference type="PANTHER" id="PTHR47917">
    <property type="match status" value="1"/>
</dbReference>
<evidence type="ECO:0000259" key="12">
    <source>
        <dbReference type="Pfam" id="PF00881"/>
    </source>
</evidence>
<dbReference type="InterPro" id="IPR008225">
    <property type="entry name" value="F420-0_g-glutamyl_ligase"/>
</dbReference>
<reference evidence="15" key="1">
    <citation type="submission" date="2021-05" db="EMBL/GenBank/DDBJ databases">
        <title>Direct Submission.</title>
        <authorList>
            <person name="Li K."/>
            <person name="Gao J."/>
        </authorList>
    </citation>
    <scope>NUCLEOTIDE SEQUENCE [LARGE SCALE GENOMIC DNA]</scope>
    <source>
        <strain evidence="15">MG62</strain>
    </source>
</reference>
<evidence type="ECO:0000256" key="9">
    <source>
        <dbReference type="ARBA" id="ARBA00023268"/>
    </source>
</evidence>
<evidence type="ECO:0000256" key="6">
    <source>
        <dbReference type="ARBA" id="ARBA00023002"/>
    </source>
</evidence>
<dbReference type="Gene3D" id="3.40.109.10">
    <property type="entry name" value="NADH Oxidase"/>
    <property type="match status" value="1"/>
</dbReference>
<feature type="binding site" evidence="10">
    <location>
        <position position="139"/>
    </location>
    <ligand>
        <name>a divalent metal cation</name>
        <dbReference type="ChEBI" id="CHEBI:60240"/>
        <label>1</label>
    </ligand>
</feature>
<keyword evidence="5 10" id="KW-0630">Potassium</keyword>
<accession>A0ABX8FVD6</accession>
<dbReference type="NCBIfam" id="NF009810">
    <property type="entry name" value="PRK13294.1"/>
    <property type="match status" value="1"/>
</dbReference>
<dbReference type="SUPFAM" id="SSF55469">
    <property type="entry name" value="FMN-dependent nitroreductase-like"/>
    <property type="match status" value="1"/>
</dbReference>
<dbReference type="Pfam" id="PF00881">
    <property type="entry name" value="Nitroreductase"/>
    <property type="match status" value="1"/>
</dbReference>
<feature type="domain" description="Nitroreductase" evidence="12">
    <location>
        <begin position="249"/>
        <end position="420"/>
    </location>
</feature>
<feature type="region of interest" description="Dehydro-coenzyme F420-0 reductase" evidence="10">
    <location>
        <begin position="241"/>
        <end position="440"/>
    </location>
</feature>
<feature type="compositionally biased region" description="Basic and acidic residues" evidence="11">
    <location>
        <begin position="421"/>
        <end position="440"/>
    </location>
</feature>
<evidence type="ECO:0000256" key="2">
    <source>
        <dbReference type="ARBA" id="ARBA00022723"/>
    </source>
</evidence>
<keyword evidence="8 10" id="KW-0464">Manganese</keyword>
<sequence length="440" mass="46372">MSGEGAEGYRVWAVAGLPEVAAGDDLAKLIAAAEPGLADGDVLLVTSKIVSKAEGRVVRAADREAAIDAETVRVVARRGALRIVENRQGLIMAAAGVDASNTPSGTVLLLPEDPDASARVIRDGLRDILGVEVGVVVTDTFGRPWRAGLTDVAIGAAGVRVLDDLRGGTDAYGNPLSATVVATADELASAGDLVKGKAAGLPVAVVRGLPDLVAGDGDEEDEQGARAMVRGARDDMFRLGTSEAVRLAVTQRRTVRAFTDEPVDPGAVRRAVAAAVTAPAPHHTTPWRFVLLESEESRTRLLDAMRDAWIADLRRDGKTEESVAKRVRRGDVLRNAPYLVVPCLVMDGSHTYGDARRDGAEREMFVVAAGAGVQNLLVALAGERLGSAWVSSTMFCRDVVREVLGLPADWDPMGAVAVGHPAEEPRPRPERDAGAFIEVR</sequence>
<dbReference type="Proteomes" id="UP000679629">
    <property type="component" value="Chromosome"/>
</dbReference>
<dbReference type="Pfam" id="PF01996">
    <property type="entry name" value="F420_ligase"/>
    <property type="match status" value="1"/>
</dbReference>
<protein>
    <recommendedName>
        <fullName evidence="10">Bifunctional F420 biosynthesis protein FbiB</fullName>
    </recommendedName>
    <domain>
        <recommendedName>
            <fullName evidence="10">Coenzyme F420:L-glutamate ligase</fullName>
            <ecNumber evidence="10">6.3.2.31</ecNumber>
            <ecNumber evidence="10">6.3.2.34</ecNumber>
        </recommendedName>
        <alternativeName>
            <fullName evidence="10">Coenzyme F420-0:L-glutamate ligase</fullName>
        </alternativeName>
        <alternativeName>
            <fullName evidence="10">Coenzyme F420-1:gamma-L-glutamate ligase</fullName>
        </alternativeName>
    </domain>
    <domain>
        <recommendedName>
            <fullName evidence="10">Dehydro-coenzyme F420-0 reductase</fullName>
            <ecNumber evidence="10">1.3.8.17</ecNumber>
        </recommendedName>
    </domain>
</protein>
<evidence type="ECO:0000256" key="1">
    <source>
        <dbReference type="ARBA" id="ARBA00022598"/>
    </source>
</evidence>
<comment type="catalytic activity">
    <reaction evidence="10">
        <text>oxidized coenzyme F420-1 + GTP + L-glutamate = oxidized coenzyme F420-2 + GDP + phosphate + H(+)</text>
        <dbReference type="Rhea" id="RHEA:30523"/>
        <dbReference type="ChEBI" id="CHEBI:15378"/>
        <dbReference type="ChEBI" id="CHEBI:29985"/>
        <dbReference type="ChEBI" id="CHEBI:37565"/>
        <dbReference type="ChEBI" id="CHEBI:43474"/>
        <dbReference type="ChEBI" id="CHEBI:57922"/>
        <dbReference type="ChEBI" id="CHEBI:58189"/>
        <dbReference type="ChEBI" id="CHEBI:59920"/>
        <dbReference type="EC" id="6.3.2.34"/>
    </reaction>
</comment>
<feature type="binding site" evidence="10">
    <location>
        <position position="391"/>
    </location>
    <ligand>
        <name>FMN</name>
        <dbReference type="ChEBI" id="CHEBI:58210"/>
    </ligand>
</feature>
<evidence type="ECO:0000256" key="8">
    <source>
        <dbReference type="ARBA" id="ARBA00023211"/>
    </source>
</evidence>
<dbReference type="GO" id="GO:0052618">
    <property type="term" value="F:coenzyme F420-0:L-glutamate ligase activity"/>
    <property type="evidence" value="ECO:0007669"/>
    <property type="project" value="UniProtKB-EC"/>
</dbReference>
<feature type="binding site" evidence="10">
    <location>
        <position position="47"/>
    </location>
    <ligand>
        <name>GTP</name>
        <dbReference type="ChEBI" id="CHEBI:37565"/>
    </ligand>
</feature>
<keyword evidence="15" id="KW-1185">Reference proteome</keyword>
<keyword evidence="7 10" id="KW-0342">GTP-binding</keyword>
<name>A0ABX8FVD6_9ACTN</name>
<organism evidence="14 15">
    <name type="scientific">Streptomyces koelreuteriae</name>
    <dbReference type="NCBI Taxonomy" id="2838015"/>
    <lineage>
        <taxon>Bacteria</taxon>
        <taxon>Bacillati</taxon>
        <taxon>Actinomycetota</taxon>
        <taxon>Actinomycetes</taxon>
        <taxon>Kitasatosporales</taxon>
        <taxon>Streptomycetaceae</taxon>
        <taxon>Streptomyces</taxon>
    </lineage>
</organism>
<keyword evidence="3 10" id="KW-0547">Nucleotide-binding</keyword>
<keyword evidence="6 10" id="KW-0560">Oxidoreductase</keyword>
<dbReference type="PANTHER" id="PTHR47917:SF1">
    <property type="entry name" value="COENZYME F420:L-GLUTAMATE LIGASE"/>
    <property type="match status" value="1"/>
</dbReference>
<dbReference type="InterPro" id="IPR023661">
    <property type="entry name" value="FbiB"/>
</dbReference>
<proteinExistence type="inferred from homology"/>
<dbReference type="SUPFAM" id="SSF144010">
    <property type="entry name" value="CofE-like"/>
    <property type="match status" value="1"/>
</dbReference>
<gene>
    <name evidence="10" type="primary">fbiB</name>
    <name evidence="14" type="ORF">KJK29_22835</name>
</gene>
<feature type="region of interest" description="Disordered" evidence="11">
    <location>
        <begin position="418"/>
        <end position="440"/>
    </location>
</feature>
<keyword evidence="9 10" id="KW-0511">Multifunctional enzyme</keyword>
<feature type="binding site" evidence="10">
    <location>
        <position position="280"/>
    </location>
    <ligand>
        <name>FMN</name>
        <dbReference type="ChEBI" id="CHEBI:58210"/>
    </ligand>
</feature>
<keyword evidence="2 10" id="KW-0479">Metal-binding</keyword>
<evidence type="ECO:0000256" key="11">
    <source>
        <dbReference type="SAM" id="MobiDB-lite"/>
    </source>
</evidence>
<feature type="binding site" evidence="10">
    <location>
        <position position="312"/>
    </location>
    <ligand>
        <name>coenzyme F420-(gamma-Glu)n</name>
        <dbReference type="ChEBI" id="CHEBI:133980"/>
    </ligand>
</feature>
<dbReference type="EC" id="6.3.2.31" evidence="10"/>
<dbReference type="InterPro" id="IPR019943">
    <property type="entry name" value="F420_FbiB_C"/>
</dbReference>
<comment type="function">
    <text evidence="10">Bifunctional enzyme that catalyzes the GTP-dependent successive addition of two or more gamma-linked L-glutamates to the L-lactyl phosphodiester of 7,8-didemethyl-8-hydroxy-5-deazariboflavin (F420-0) to form polyglutamated F420 derivatives, and the FMNH2-dependent reduction of dehydro-F420-0 to form F420-0.</text>
</comment>
<evidence type="ECO:0000256" key="10">
    <source>
        <dbReference type="HAMAP-Rule" id="MF_01259"/>
    </source>
</evidence>
<evidence type="ECO:0000256" key="5">
    <source>
        <dbReference type="ARBA" id="ARBA00022958"/>
    </source>
</evidence>
<evidence type="ECO:0000313" key="15">
    <source>
        <dbReference type="Proteomes" id="UP000679629"/>
    </source>
</evidence>
<evidence type="ECO:0000256" key="7">
    <source>
        <dbReference type="ARBA" id="ARBA00023134"/>
    </source>
</evidence>
<feature type="binding site" evidence="10">
    <location>
        <position position="101"/>
    </location>
    <ligand>
        <name>GTP</name>
        <dbReference type="ChEBI" id="CHEBI:37565"/>
    </ligand>
</feature>
<dbReference type="InterPro" id="IPR002847">
    <property type="entry name" value="F420-0_gamma-glut_ligase-dom"/>
</dbReference>
<comment type="catalytic activity">
    <reaction evidence="10">
        <text>oxidized coenzyme F420-0 + FMN + H(+) = dehydro coenzyme F420-0 + FMNH2</text>
        <dbReference type="Rhea" id="RHEA:60360"/>
        <dbReference type="ChEBI" id="CHEBI:15378"/>
        <dbReference type="ChEBI" id="CHEBI:57618"/>
        <dbReference type="ChEBI" id="CHEBI:58210"/>
        <dbReference type="ChEBI" id="CHEBI:59907"/>
        <dbReference type="ChEBI" id="CHEBI:143705"/>
        <dbReference type="EC" id="1.3.8.17"/>
    </reaction>
</comment>
<dbReference type="InterPro" id="IPR000415">
    <property type="entry name" value="Nitroreductase-like"/>
</dbReference>
<comment type="similarity">
    <text evidence="10">In the N-terminal section; belongs to the CofE family.</text>
</comment>
<evidence type="ECO:0000256" key="4">
    <source>
        <dbReference type="ARBA" id="ARBA00022842"/>
    </source>
</evidence>
<feature type="binding site" evidence="10">
    <location>
        <position position="52"/>
    </location>
    <ligand>
        <name>GTP</name>
        <dbReference type="ChEBI" id="CHEBI:37565"/>
    </ligand>
</feature>
<dbReference type="HAMAP" id="MF_01259">
    <property type="entry name" value="F420_ligase_FbiB"/>
    <property type="match status" value="1"/>
</dbReference>
<dbReference type="EC" id="6.3.2.34" evidence="10"/>